<dbReference type="PRINTS" id="PR00463">
    <property type="entry name" value="EP450I"/>
</dbReference>
<dbReference type="EMBL" id="JBBNAF010000001">
    <property type="protein sequence ID" value="KAK9168670.1"/>
    <property type="molecule type" value="Genomic_DNA"/>
</dbReference>
<evidence type="ECO:0000256" key="3">
    <source>
        <dbReference type="ARBA" id="ARBA00022617"/>
    </source>
</evidence>
<dbReference type="Pfam" id="PF00067">
    <property type="entry name" value="p450"/>
    <property type="match status" value="1"/>
</dbReference>
<comment type="cofactor">
    <cofactor evidence="1 8">
        <name>heme</name>
        <dbReference type="ChEBI" id="CHEBI:30413"/>
    </cofactor>
</comment>
<dbReference type="GO" id="GO:0044550">
    <property type="term" value="P:secondary metabolite biosynthetic process"/>
    <property type="evidence" value="ECO:0007669"/>
    <property type="project" value="UniProtKB-ARBA"/>
</dbReference>
<feature type="transmembrane region" description="Helical" evidence="10">
    <location>
        <begin position="195"/>
        <end position="215"/>
    </location>
</feature>
<dbReference type="PRINTS" id="PR00385">
    <property type="entry name" value="P450"/>
</dbReference>
<sequence length="692" mass="78575">MPPYTSLVDDGVSLPSTEITLKVMEQSSMLQLILFTLPFMLLLSYLIFKRFPSPKKYPPGPIAWPLIGNTALSITESQVHLKICDLVKKHGHVMMLKFGVVPPMVVVSTPETAAIVLKKQDRICSGRSVPHSVKVPGYFEHTMVWADCTEHWKEVRKIFRTEMFSNKMVEAQTSVREEKVRELVRFLRERELGEVVQVNEVIFGCIINVLGAIIFSQNVYDYEGKIDNEKGMKGIIRQLMVLAAAPNLPDFYPIFGPLDLQRYRKITTDYVKKINDYWAGIVKERRATKDHSKNDFLDVVIQAGFTDAQINTLFLEIFGPGSDTSSCTIEWAMSELIRNPDKLVKLQEELDKFIGHSREVRESDLENLPYLHACIKETLRLHPPVTFMLPHRTTEEFQLMNYTVPKDSQMLVNMYAIHRDPKLWDDPLSFKPERFLNSPVDYQGNDFQYLPFGSGRRICPAINMASRSNRFLLASLVHNFEWSLPDGMKPSELDMRDRFVLVLAKVVPLKIVSLAKSRLNYWCLVGMPTKMQFYQSPYIHAYQMISVVNSDSAGSLLPLQRTTTPSTPRVTLPLRDLLLRRRCAIFYSSAVARVSPPPLSFRVSVRCAQADAIAPPLPPFPLPRLHPVSVATPIFRRRCPTFPPPLPSFSAAGAPFYAAAASSPHISLRVSSAATPRLAHRHCRRPSFTTVD</sequence>
<dbReference type="InterPro" id="IPR001128">
    <property type="entry name" value="Cyt_P450"/>
</dbReference>
<dbReference type="GO" id="GO:0004497">
    <property type="term" value="F:monooxygenase activity"/>
    <property type="evidence" value="ECO:0007669"/>
    <property type="project" value="UniProtKB-KW"/>
</dbReference>
<proteinExistence type="inferred from homology"/>
<name>A0AAP0Q5X0_9MAGN</name>
<keyword evidence="10" id="KW-1133">Transmembrane helix</keyword>
<keyword evidence="12" id="KW-1185">Reference proteome</keyword>
<dbReference type="CDD" id="cd11073">
    <property type="entry name" value="CYP76-like"/>
    <property type="match status" value="1"/>
</dbReference>
<dbReference type="InterPro" id="IPR036396">
    <property type="entry name" value="Cyt_P450_sf"/>
</dbReference>
<accession>A0AAP0Q5X0</accession>
<keyword evidence="4 8" id="KW-0479">Metal-binding</keyword>
<evidence type="ECO:0000256" key="9">
    <source>
        <dbReference type="RuleBase" id="RU000461"/>
    </source>
</evidence>
<dbReference type="PROSITE" id="PS00086">
    <property type="entry name" value="CYTOCHROME_P450"/>
    <property type="match status" value="1"/>
</dbReference>
<dbReference type="SUPFAM" id="SSF48264">
    <property type="entry name" value="Cytochrome P450"/>
    <property type="match status" value="1"/>
</dbReference>
<evidence type="ECO:0000256" key="7">
    <source>
        <dbReference type="ARBA" id="ARBA00023033"/>
    </source>
</evidence>
<dbReference type="PANTHER" id="PTHR47950:SF49">
    <property type="entry name" value="CYTOCHROME P450"/>
    <property type="match status" value="1"/>
</dbReference>
<evidence type="ECO:0000256" key="10">
    <source>
        <dbReference type="SAM" id="Phobius"/>
    </source>
</evidence>
<dbReference type="InterPro" id="IPR002401">
    <property type="entry name" value="Cyt_P450_E_grp-I"/>
</dbReference>
<feature type="transmembrane region" description="Helical" evidence="10">
    <location>
        <begin position="29"/>
        <end position="48"/>
    </location>
</feature>
<dbReference type="GO" id="GO:0020037">
    <property type="term" value="F:heme binding"/>
    <property type="evidence" value="ECO:0007669"/>
    <property type="project" value="InterPro"/>
</dbReference>
<dbReference type="GO" id="GO:0005506">
    <property type="term" value="F:iron ion binding"/>
    <property type="evidence" value="ECO:0007669"/>
    <property type="project" value="InterPro"/>
</dbReference>
<comment type="caution">
    <text evidence="11">The sequence shown here is derived from an EMBL/GenBank/DDBJ whole genome shotgun (WGS) entry which is preliminary data.</text>
</comment>
<keyword evidence="10" id="KW-0472">Membrane</keyword>
<keyword evidence="10" id="KW-0812">Transmembrane</keyword>
<evidence type="ECO:0000256" key="5">
    <source>
        <dbReference type="ARBA" id="ARBA00023002"/>
    </source>
</evidence>
<evidence type="ECO:0008006" key="13">
    <source>
        <dbReference type="Google" id="ProtNLM"/>
    </source>
</evidence>
<evidence type="ECO:0000256" key="4">
    <source>
        <dbReference type="ARBA" id="ARBA00022723"/>
    </source>
</evidence>
<protein>
    <recommendedName>
        <fullName evidence="13">Cytochrome P450</fullName>
    </recommendedName>
</protein>
<comment type="similarity">
    <text evidence="2 9">Belongs to the cytochrome P450 family.</text>
</comment>
<dbReference type="Proteomes" id="UP001420932">
    <property type="component" value="Unassembled WGS sequence"/>
</dbReference>
<dbReference type="Gene3D" id="1.10.630.10">
    <property type="entry name" value="Cytochrome P450"/>
    <property type="match status" value="1"/>
</dbReference>
<dbReference type="FunFam" id="1.10.630.10:FF:000126">
    <property type="entry name" value="Predicted protein"/>
    <property type="match status" value="1"/>
</dbReference>
<reference evidence="11 12" key="1">
    <citation type="submission" date="2024-01" db="EMBL/GenBank/DDBJ databases">
        <title>Genome assemblies of Stephania.</title>
        <authorList>
            <person name="Yang L."/>
        </authorList>
    </citation>
    <scope>NUCLEOTIDE SEQUENCE [LARGE SCALE GENOMIC DNA]</scope>
    <source>
        <strain evidence="11">YNDBR</strain>
        <tissue evidence="11">Leaf</tissue>
    </source>
</reference>
<dbReference type="PANTHER" id="PTHR47950">
    <property type="entry name" value="CYTOCHROME P450, FAMILY 76, SUBFAMILY C, POLYPEPTIDE 5-RELATED"/>
    <property type="match status" value="1"/>
</dbReference>
<dbReference type="AlphaFoldDB" id="A0AAP0Q5X0"/>
<organism evidence="11 12">
    <name type="scientific">Stephania yunnanensis</name>
    <dbReference type="NCBI Taxonomy" id="152371"/>
    <lineage>
        <taxon>Eukaryota</taxon>
        <taxon>Viridiplantae</taxon>
        <taxon>Streptophyta</taxon>
        <taxon>Embryophyta</taxon>
        <taxon>Tracheophyta</taxon>
        <taxon>Spermatophyta</taxon>
        <taxon>Magnoliopsida</taxon>
        <taxon>Ranunculales</taxon>
        <taxon>Menispermaceae</taxon>
        <taxon>Menispermoideae</taxon>
        <taxon>Cissampelideae</taxon>
        <taxon>Stephania</taxon>
    </lineage>
</organism>
<evidence type="ECO:0000256" key="2">
    <source>
        <dbReference type="ARBA" id="ARBA00010617"/>
    </source>
</evidence>
<dbReference type="InterPro" id="IPR017972">
    <property type="entry name" value="Cyt_P450_CS"/>
</dbReference>
<evidence type="ECO:0000313" key="11">
    <source>
        <dbReference type="EMBL" id="KAK9168670.1"/>
    </source>
</evidence>
<evidence type="ECO:0000313" key="12">
    <source>
        <dbReference type="Proteomes" id="UP001420932"/>
    </source>
</evidence>
<keyword evidence="5 9" id="KW-0560">Oxidoreductase</keyword>
<dbReference type="GO" id="GO:0016705">
    <property type="term" value="F:oxidoreductase activity, acting on paired donors, with incorporation or reduction of molecular oxygen"/>
    <property type="evidence" value="ECO:0007669"/>
    <property type="project" value="InterPro"/>
</dbReference>
<keyword evidence="6 8" id="KW-0408">Iron</keyword>
<evidence type="ECO:0000256" key="8">
    <source>
        <dbReference type="PIRSR" id="PIRSR602401-1"/>
    </source>
</evidence>
<gene>
    <name evidence="11" type="ORF">Syun_000810</name>
</gene>
<keyword evidence="3 8" id="KW-0349">Heme</keyword>
<evidence type="ECO:0000256" key="1">
    <source>
        <dbReference type="ARBA" id="ARBA00001971"/>
    </source>
</evidence>
<evidence type="ECO:0000256" key="6">
    <source>
        <dbReference type="ARBA" id="ARBA00023004"/>
    </source>
</evidence>
<feature type="binding site" description="axial binding residue" evidence="8">
    <location>
        <position position="459"/>
    </location>
    <ligand>
        <name>heme</name>
        <dbReference type="ChEBI" id="CHEBI:30413"/>
    </ligand>
    <ligandPart>
        <name>Fe</name>
        <dbReference type="ChEBI" id="CHEBI:18248"/>
    </ligandPart>
</feature>
<keyword evidence="7 9" id="KW-0503">Monooxygenase</keyword>